<reference evidence="2" key="1">
    <citation type="journal article" date="2022" name="bioRxiv">
        <title>Sequencing and chromosome-scale assembly of the giantPleurodeles waltlgenome.</title>
        <authorList>
            <person name="Brown T."/>
            <person name="Elewa A."/>
            <person name="Iarovenko S."/>
            <person name="Subramanian E."/>
            <person name="Araus A.J."/>
            <person name="Petzold A."/>
            <person name="Susuki M."/>
            <person name="Suzuki K.-i.T."/>
            <person name="Hayashi T."/>
            <person name="Toyoda A."/>
            <person name="Oliveira C."/>
            <person name="Osipova E."/>
            <person name="Leigh N.D."/>
            <person name="Simon A."/>
            <person name="Yun M.H."/>
        </authorList>
    </citation>
    <scope>NUCLEOTIDE SEQUENCE</scope>
    <source>
        <strain evidence="2">20211129_DDA</strain>
        <tissue evidence="2">Liver</tissue>
    </source>
</reference>
<dbReference type="AlphaFoldDB" id="A0AAV7PWS6"/>
<protein>
    <submittedName>
        <fullName evidence="2">Uncharacterized protein</fullName>
    </submittedName>
</protein>
<proteinExistence type="predicted"/>
<dbReference type="Gene3D" id="3.30.70.1820">
    <property type="entry name" value="L1 transposable element, RRM domain"/>
    <property type="match status" value="1"/>
</dbReference>
<sequence>MASSAAFVVHDSAAASADAHLDTAMEHILQENAAVGHCLEALDSKITDLSTASNSILASVASFQDKVTDLDHCLTDVEGQLATLLKQDSELQFLRTKLTDLEDRSQKDNIHFFGIPELKGGTDIRDFLRDILPELTGLISFQALEFQWAHRICPPHKADSGYPAPSSHAFSATNKRAR</sequence>
<keyword evidence="3" id="KW-1185">Reference proteome</keyword>
<accession>A0AAV7PWS6</accession>
<evidence type="ECO:0000313" key="3">
    <source>
        <dbReference type="Proteomes" id="UP001066276"/>
    </source>
</evidence>
<evidence type="ECO:0000256" key="1">
    <source>
        <dbReference type="SAM" id="MobiDB-lite"/>
    </source>
</evidence>
<dbReference type="Proteomes" id="UP001066276">
    <property type="component" value="Chromosome 7"/>
</dbReference>
<name>A0AAV7PWS6_PLEWA</name>
<evidence type="ECO:0000313" key="2">
    <source>
        <dbReference type="EMBL" id="KAJ1132807.1"/>
    </source>
</evidence>
<organism evidence="2 3">
    <name type="scientific">Pleurodeles waltl</name>
    <name type="common">Iberian ribbed newt</name>
    <dbReference type="NCBI Taxonomy" id="8319"/>
    <lineage>
        <taxon>Eukaryota</taxon>
        <taxon>Metazoa</taxon>
        <taxon>Chordata</taxon>
        <taxon>Craniata</taxon>
        <taxon>Vertebrata</taxon>
        <taxon>Euteleostomi</taxon>
        <taxon>Amphibia</taxon>
        <taxon>Batrachia</taxon>
        <taxon>Caudata</taxon>
        <taxon>Salamandroidea</taxon>
        <taxon>Salamandridae</taxon>
        <taxon>Pleurodelinae</taxon>
        <taxon>Pleurodeles</taxon>
    </lineage>
</organism>
<dbReference type="EMBL" id="JANPWB010000011">
    <property type="protein sequence ID" value="KAJ1132807.1"/>
    <property type="molecule type" value="Genomic_DNA"/>
</dbReference>
<feature type="compositionally biased region" description="Polar residues" evidence="1">
    <location>
        <begin position="168"/>
        <end position="178"/>
    </location>
</feature>
<gene>
    <name evidence="2" type="ORF">NDU88_011108</name>
</gene>
<comment type="caution">
    <text evidence="2">The sequence shown here is derived from an EMBL/GenBank/DDBJ whole genome shotgun (WGS) entry which is preliminary data.</text>
</comment>
<feature type="region of interest" description="Disordered" evidence="1">
    <location>
        <begin position="158"/>
        <end position="178"/>
    </location>
</feature>